<dbReference type="InterPro" id="IPR014017">
    <property type="entry name" value="DNA_helicase_UvrD-like_C"/>
</dbReference>
<dbReference type="PANTHER" id="PTHR11070:SF30">
    <property type="entry name" value="F-BOX DNA HELICASE 1"/>
    <property type="match status" value="1"/>
</dbReference>
<dbReference type="GO" id="GO:0005524">
    <property type="term" value="F:ATP binding"/>
    <property type="evidence" value="ECO:0007669"/>
    <property type="project" value="UniProtKB-KW"/>
</dbReference>
<keyword evidence="1" id="KW-0547">Nucleotide-binding</keyword>
<evidence type="ECO:0000256" key="4">
    <source>
        <dbReference type="ARBA" id="ARBA00022840"/>
    </source>
</evidence>
<dbReference type="Proteomes" id="UP000308901">
    <property type="component" value="Unassembled WGS sequence"/>
</dbReference>
<dbReference type="GO" id="GO:0000724">
    <property type="term" value="P:double-strand break repair via homologous recombination"/>
    <property type="evidence" value="ECO:0007669"/>
    <property type="project" value="TreeGrafter"/>
</dbReference>
<dbReference type="EMBL" id="VANU01000001">
    <property type="protein sequence ID" value="TLP40997.1"/>
    <property type="molecule type" value="Genomic_DNA"/>
</dbReference>
<evidence type="ECO:0000256" key="1">
    <source>
        <dbReference type="ARBA" id="ARBA00022741"/>
    </source>
</evidence>
<dbReference type="GO" id="GO:0043138">
    <property type="term" value="F:3'-5' DNA helicase activity"/>
    <property type="evidence" value="ECO:0007669"/>
    <property type="project" value="TreeGrafter"/>
</dbReference>
<dbReference type="RefSeq" id="WP_138151399.1">
    <property type="nucleotide sequence ID" value="NZ_VANU01000001.1"/>
</dbReference>
<keyword evidence="4" id="KW-0067">ATP-binding</keyword>
<dbReference type="PANTHER" id="PTHR11070">
    <property type="entry name" value="UVRD / RECB / PCRA DNA HELICASE FAMILY MEMBER"/>
    <property type="match status" value="1"/>
</dbReference>
<accession>A0A5R8Y4D9</accession>
<dbReference type="Pfam" id="PF13361">
    <property type="entry name" value="UvrD_C"/>
    <property type="match status" value="1"/>
</dbReference>
<dbReference type="AlphaFoldDB" id="A0A5R8Y4D9"/>
<evidence type="ECO:0000256" key="2">
    <source>
        <dbReference type="ARBA" id="ARBA00022801"/>
    </source>
</evidence>
<name>A0A5R8Y4D9_9BACT</name>
<gene>
    <name evidence="6" type="ORF">FDK22_02980</name>
</gene>
<dbReference type="InterPro" id="IPR000212">
    <property type="entry name" value="DNA_helicase_UvrD/REP"/>
</dbReference>
<dbReference type="SUPFAM" id="SSF52540">
    <property type="entry name" value="P-loop containing nucleoside triphosphate hydrolases"/>
    <property type="match status" value="1"/>
</dbReference>
<dbReference type="GO" id="GO:0003677">
    <property type="term" value="F:DNA binding"/>
    <property type="evidence" value="ECO:0007669"/>
    <property type="project" value="InterPro"/>
</dbReference>
<evidence type="ECO:0000313" key="6">
    <source>
        <dbReference type="EMBL" id="TLP40997.1"/>
    </source>
</evidence>
<evidence type="ECO:0000313" key="7">
    <source>
        <dbReference type="Proteomes" id="UP000308901"/>
    </source>
</evidence>
<keyword evidence="3 6" id="KW-0347">Helicase</keyword>
<keyword evidence="7" id="KW-1185">Reference proteome</keyword>
<evidence type="ECO:0000259" key="5">
    <source>
        <dbReference type="Pfam" id="PF13361"/>
    </source>
</evidence>
<comment type="caution">
    <text evidence="6">The sequence shown here is derived from an EMBL/GenBank/DDBJ whole genome shotgun (WGS) entry which is preliminary data.</text>
</comment>
<dbReference type="GO" id="GO:0016787">
    <property type="term" value="F:hydrolase activity"/>
    <property type="evidence" value="ECO:0007669"/>
    <property type="project" value="UniProtKB-KW"/>
</dbReference>
<dbReference type="Gene3D" id="3.40.50.300">
    <property type="entry name" value="P-loop containing nucleotide triphosphate hydrolases"/>
    <property type="match status" value="2"/>
</dbReference>
<dbReference type="OrthoDB" id="5318045at2"/>
<sequence length="605" mass="70415">MNLTTQQNEIIESIPKYKNIKINAFAGTGKTTTLKLIANKYKEKKILYLAFNSSIKNEASKIFPSNSFIKTTHGLAYSAVSKYTDIDLSSLVNYRAIDISKEFKINYNQAISALKIFENFCNNKHDTIEKDDTEHKSAKKMFDNMLLGIMKPTHSFYLKYYYLLLKNEQIPQFQYDILMLDEAQDTNEVTLGIFEKLFAKTKIFVGDKHQQIYSFRGSKNALEKIDCDIEFYLSTSFRFNESICEYANTLLENFKNEEVKIDSIGDNNDSNIKTNGYISRTNGSLISIIAKRIESRKPFVTVRNPDEIFNLTIEVYYFLNNDYDSIKRNRFLKDFICEDDLSDYAKEVEDFELKAAIKVAKEYKENIFHFKDIATKFYKAWQNRQTNGFENRVEEILFLTTAHTSKGLEWDKVIVADDFNDFADLILDMGFTTLKDFKKEQKKNSKLELLDEFNLFYVAITRARKVLVKDSENFHYLMSKNIEKLIDSRISELDENIESNIKDKKINFRKMDQEEKNKLREEKNIKEGKAKKSGFKWSLEEKIKVKSLYKKDEAINSIANKLDRSTSSILGELLKSEVITKAEQINLSKIIKDGKVAKKSALAFL</sequence>
<reference evidence="6 7" key="1">
    <citation type="submission" date="2019-05" db="EMBL/GenBank/DDBJ databases">
        <title>Arcobacter sp. nov., isolated from sea sediment.</title>
        <authorList>
            <person name="Kim W."/>
        </authorList>
    </citation>
    <scope>NUCLEOTIDE SEQUENCE [LARGE SCALE GENOMIC DNA]</scope>
    <source>
        <strain evidence="6 7">CAU 1517</strain>
    </source>
</reference>
<evidence type="ECO:0000256" key="3">
    <source>
        <dbReference type="ARBA" id="ARBA00022806"/>
    </source>
</evidence>
<dbReference type="Pfam" id="PF13245">
    <property type="entry name" value="AAA_19"/>
    <property type="match status" value="1"/>
</dbReference>
<dbReference type="InterPro" id="IPR027417">
    <property type="entry name" value="P-loop_NTPase"/>
</dbReference>
<organism evidence="6 7">
    <name type="scientific">Arcobacter arenosus</name>
    <dbReference type="NCBI Taxonomy" id="2576037"/>
    <lineage>
        <taxon>Bacteria</taxon>
        <taxon>Pseudomonadati</taxon>
        <taxon>Campylobacterota</taxon>
        <taxon>Epsilonproteobacteria</taxon>
        <taxon>Campylobacterales</taxon>
        <taxon>Arcobacteraceae</taxon>
        <taxon>Arcobacter</taxon>
    </lineage>
</organism>
<protein>
    <submittedName>
        <fullName evidence="6">ATP-dependent helicase</fullName>
    </submittedName>
</protein>
<keyword evidence="2" id="KW-0378">Hydrolase</keyword>
<dbReference type="GO" id="GO:0031297">
    <property type="term" value="P:replication fork processing"/>
    <property type="evidence" value="ECO:0007669"/>
    <property type="project" value="TreeGrafter"/>
</dbReference>
<proteinExistence type="predicted"/>
<feature type="domain" description="UvrD-like helicase C-terminal" evidence="5">
    <location>
        <begin position="361"/>
        <end position="468"/>
    </location>
</feature>